<keyword evidence="1" id="KW-1015">Disulfide bond</keyword>
<comment type="caution">
    <text evidence="5">The sequence shown here is derived from an EMBL/GenBank/DDBJ whole genome shotgun (WGS) entry which is preliminary data.</text>
</comment>
<dbReference type="EMBL" id="CAJFCW020000004">
    <property type="protein sequence ID" value="CAG9112016.1"/>
    <property type="molecule type" value="Genomic_DNA"/>
</dbReference>
<dbReference type="GO" id="GO:0004888">
    <property type="term" value="F:transmembrane signaling receptor activity"/>
    <property type="evidence" value="ECO:0007669"/>
    <property type="project" value="InterPro"/>
</dbReference>
<reference evidence="5" key="1">
    <citation type="submission" date="2020-09" db="EMBL/GenBank/DDBJ databases">
        <authorList>
            <person name="Kikuchi T."/>
        </authorList>
    </citation>
    <scope>NUCLEOTIDE SEQUENCE</scope>
    <source>
        <strain evidence="5">SH1</strain>
    </source>
</reference>
<feature type="chain" id="PRO_5035595142" description="ShKT domain-containing protein" evidence="3">
    <location>
        <begin position="25"/>
        <end position="438"/>
    </location>
</feature>
<dbReference type="AlphaFoldDB" id="A0A811KVI1"/>
<proteinExistence type="predicted"/>
<feature type="signal peptide" evidence="3">
    <location>
        <begin position="1"/>
        <end position="24"/>
    </location>
</feature>
<protein>
    <recommendedName>
        <fullName evidence="4">ShKT domain-containing protein</fullName>
    </recommendedName>
</protein>
<name>A0A811KVI1_9BILA</name>
<dbReference type="Proteomes" id="UP000783686">
    <property type="component" value="Unassembled WGS sequence"/>
</dbReference>
<feature type="domain" description="ShKT" evidence="4">
    <location>
        <begin position="32"/>
        <end position="66"/>
    </location>
</feature>
<feature type="transmembrane region" description="Helical" evidence="2">
    <location>
        <begin position="419"/>
        <end position="437"/>
    </location>
</feature>
<dbReference type="PROSITE" id="PS51670">
    <property type="entry name" value="SHKT"/>
    <property type="match status" value="1"/>
</dbReference>
<dbReference type="Gene3D" id="2.70.170.10">
    <property type="entry name" value="Neurotransmitter-gated ion-channel ligand-binding domain"/>
    <property type="match status" value="1"/>
</dbReference>
<evidence type="ECO:0000313" key="5">
    <source>
        <dbReference type="EMBL" id="CAD5218872.1"/>
    </source>
</evidence>
<evidence type="ECO:0000313" key="6">
    <source>
        <dbReference type="Proteomes" id="UP000614601"/>
    </source>
</evidence>
<dbReference type="PROSITE" id="PS51257">
    <property type="entry name" value="PROKAR_LIPOPROTEIN"/>
    <property type="match status" value="1"/>
</dbReference>
<dbReference type="SMART" id="SM00254">
    <property type="entry name" value="ShKT"/>
    <property type="match status" value="1"/>
</dbReference>
<feature type="transmembrane region" description="Helical" evidence="2">
    <location>
        <begin position="282"/>
        <end position="306"/>
    </location>
</feature>
<accession>A0A811KVI1</accession>
<dbReference type="InterPro" id="IPR006202">
    <property type="entry name" value="Neur_chan_lig-bd"/>
</dbReference>
<keyword evidence="6" id="KW-1185">Reference proteome</keyword>
<feature type="disulfide bond" evidence="1">
    <location>
        <begin position="32"/>
        <end position="66"/>
    </location>
</feature>
<dbReference type="SUPFAM" id="SSF63712">
    <property type="entry name" value="Nicotinic receptor ligand binding domain-like"/>
    <property type="match status" value="1"/>
</dbReference>
<dbReference type="InterPro" id="IPR003582">
    <property type="entry name" value="ShKT_dom"/>
</dbReference>
<dbReference type="PANTHER" id="PTHR18945">
    <property type="entry name" value="NEUROTRANSMITTER GATED ION CHANNEL"/>
    <property type="match status" value="1"/>
</dbReference>
<keyword evidence="3" id="KW-0732">Signal</keyword>
<sequence length="438" mass="49900">MSAETSRVIVATLLFDLFIVNVHCQINGVSSCVDSDAKCPLWASQGECQTNAVWMMSNCRRSCQSCQGGDQAWKLRSQLTQNYDNSTTNATRLVTVESVRLNHVEIDEARQLVRVFGRMVMSWNDTKITWDKDQWGISWLNFYWIQIWTPQIVQINAPSTTPGTVQGKVLAANYTGQVYMWSDFSFTAPYHFEYNDFPNDYQKICYKFDDKRYFTVRFKVSSQVQDRSREAITETHVTGWNVVDMTLTDSQYVVQVLGDWKKNPFDVQTNNCELCVTLKRNAVYYLAEMLLPALVNTMITISSVFFQLSKVQPTLLAFSIGTQLISLTLINSRLPTFSSSTPTILSYASFNLVITSILFIVSLALRRLSQSTTNIPPPNIFNRIVDLVETILPMPQPTKDAGDSQVGHYSRIAYVFNNLIYGFVTCLYIVVIVFSFVF</sequence>
<evidence type="ECO:0000256" key="2">
    <source>
        <dbReference type="SAM" id="Phobius"/>
    </source>
</evidence>
<gene>
    <name evidence="5" type="ORF">BOKJ2_LOCUS8082</name>
</gene>
<dbReference type="Proteomes" id="UP000614601">
    <property type="component" value="Unassembled WGS sequence"/>
</dbReference>
<dbReference type="GO" id="GO:0005230">
    <property type="term" value="F:extracellular ligand-gated monoatomic ion channel activity"/>
    <property type="evidence" value="ECO:0007669"/>
    <property type="project" value="InterPro"/>
</dbReference>
<keyword evidence="2" id="KW-1133">Transmembrane helix</keyword>
<evidence type="ECO:0000256" key="3">
    <source>
        <dbReference type="SAM" id="SignalP"/>
    </source>
</evidence>
<dbReference type="GO" id="GO:0016020">
    <property type="term" value="C:membrane"/>
    <property type="evidence" value="ECO:0007669"/>
    <property type="project" value="InterPro"/>
</dbReference>
<feature type="transmembrane region" description="Helical" evidence="2">
    <location>
        <begin position="344"/>
        <end position="365"/>
    </location>
</feature>
<dbReference type="InterPro" id="IPR036734">
    <property type="entry name" value="Neur_chan_lig-bd_sf"/>
</dbReference>
<evidence type="ECO:0000259" key="4">
    <source>
        <dbReference type="PROSITE" id="PS51670"/>
    </source>
</evidence>
<dbReference type="Pfam" id="PF02931">
    <property type="entry name" value="Neur_chan_LBD"/>
    <property type="match status" value="1"/>
</dbReference>
<dbReference type="EMBL" id="CAJFDH010000004">
    <property type="protein sequence ID" value="CAD5218872.1"/>
    <property type="molecule type" value="Genomic_DNA"/>
</dbReference>
<keyword evidence="2" id="KW-0472">Membrane</keyword>
<keyword evidence="2" id="KW-0812">Transmembrane</keyword>
<dbReference type="InterPro" id="IPR006201">
    <property type="entry name" value="Neur_channel"/>
</dbReference>
<organism evidence="5 6">
    <name type="scientific">Bursaphelenchus okinawaensis</name>
    <dbReference type="NCBI Taxonomy" id="465554"/>
    <lineage>
        <taxon>Eukaryota</taxon>
        <taxon>Metazoa</taxon>
        <taxon>Ecdysozoa</taxon>
        <taxon>Nematoda</taxon>
        <taxon>Chromadorea</taxon>
        <taxon>Rhabditida</taxon>
        <taxon>Tylenchina</taxon>
        <taxon>Tylenchomorpha</taxon>
        <taxon>Aphelenchoidea</taxon>
        <taxon>Aphelenchoididae</taxon>
        <taxon>Bursaphelenchus</taxon>
    </lineage>
</organism>
<dbReference type="OrthoDB" id="5920062at2759"/>
<evidence type="ECO:0000256" key="1">
    <source>
        <dbReference type="PROSITE-ProRule" id="PRU01005"/>
    </source>
</evidence>
<dbReference type="Pfam" id="PF01549">
    <property type="entry name" value="ShK"/>
    <property type="match status" value="1"/>
</dbReference>
<comment type="caution">
    <text evidence="1">Lacks conserved residue(s) required for the propagation of feature annotation.</text>
</comment>